<gene>
    <name evidence="2" type="ORF">DFH08DRAFT_883720</name>
</gene>
<dbReference type="EMBL" id="JARIHO010000039">
    <property type="protein sequence ID" value="KAJ7328268.1"/>
    <property type="molecule type" value="Genomic_DNA"/>
</dbReference>
<accession>A0AAD7EK27</accession>
<keyword evidence="3" id="KW-1185">Reference proteome</keyword>
<name>A0AAD7EK27_9AGAR</name>
<evidence type="ECO:0000313" key="3">
    <source>
        <dbReference type="Proteomes" id="UP001218218"/>
    </source>
</evidence>
<sequence length="224" mass="23987">MNPGRGRGGGPAVDLVRDLLRKAQEEGASGGETTTTRSGFFNDGGHTLGGEGSPSAYVAEAREEVEGAPVASELMLIMAVCGTQTNSPSAYYSPSDATVAHVLRRCRQRIVDALAASTYWVRSRHPSVPACLRLPPATFLLPPFPPPSPLLSLSTHVPRASGFSSIGLYCIISRTNTILFICRRQRVAGREEAGCQYKHERGSGLGVIASEVQTRHALKQTRRS</sequence>
<dbReference type="Proteomes" id="UP001218218">
    <property type="component" value="Unassembled WGS sequence"/>
</dbReference>
<feature type="region of interest" description="Disordered" evidence="1">
    <location>
        <begin position="25"/>
        <end position="54"/>
    </location>
</feature>
<evidence type="ECO:0000256" key="1">
    <source>
        <dbReference type="SAM" id="MobiDB-lite"/>
    </source>
</evidence>
<evidence type="ECO:0000313" key="2">
    <source>
        <dbReference type="EMBL" id="KAJ7328268.1"/>
    </source>
</evidence>
<organism evidence="2 3">
    <name type="scientific">Mycena albidolilacea</name>
    <dbReference type="NCBI Taxonomy" id="1033008"/>
    <lineage>
        <taxon>Eukaryota</taxon>
        <taxon>Fungi</taxon>
        <taxon>Dikarya</taxon>
        <taxon>Basidiomycota</taxon>
        <taxon>Agaricomycotina</taxon>
        <taxon>Agaricomycetes</taxon>
        <taxon>Agaricomycetidae</taxon>
        <taxon>Agaricales</taxon>
        <taxon>Marasmiineae</taxon>
        <taxon>Mycenaceae</taxon>
        <taxon>Mycena</taxon>
    </lineage>
</organism>
<dbReference type="AlphaFoldDB" id="A0AAD7EK27"/>
<comment type="caution">
    <text evidence="2">The sequence shown here is derived from an EMBL/GenBank/DDBJ whole genome shotgun (WGS) entry which is preliminary data.</text>
</comment>
<protein>
    <submittedName>
        <fullName evidence="2">Uncharacterized protein</fullName>
    </submittedName>
</protein>
<reference evidence="2" key="1">
    <citation type="submission" date="2023-03" db="EMBL/GenBank/DDBJ databases">
        <title>Massive genome expansion in bonnet fungi (Mycena s.s.) driven by repeated elements and novel gene families across ecological guilds.</title>
        <authorList>
            <consortium name="Lawrence Berkeley National Laboratory"/>
            <person name="Harder C.B."/>
            <person name="Miyauchi S."/>
            <person name="Viragh M."/>
            <person name="Kuo A."/>
            <person name="Thoen E."/>
            <person name="Andreopoulos B."/>
            <person name="Lu D."/>
            <person name="Skrede I."/>
            <person name="Drula E."/>
            <person name="Henrissat B."/>
            <person name="Morin E."/>
            <person name="Kohler A."/>
            <person name="Barry K."/>
            <person name="LaButti K."/>
            <person name="Morin E."/>
            <person name="Salamov A."/>
            <person name="Lipzen A."/>
            <person name="Mereny Z."/>
            <person name="Hegedus B."/>
            <person name="Baldrian P."/>
            <person name="Stursova M."/>
            <person name="Weitz H."/>
            <person name="Taylor A."/>
            <person name="Grigoriev I.V."/>
            <person name="Nagy L.G."/>
            <person name="Martin F."/>
            <person name="Kauserud H."/>
        </authorList>
    </citation>
    <scope>NUCLEOTIDE SEQUENCE</scope>
    <source>
        <strain evidence="2">CBHHK002</strain>
    </source>
</reference>
<proteinExistence type="predicted"/>